<gene>
    <name evidence="2" type="ORF">H9786_10315</name>
</gene>
<dbReference type="PANTHER" id="PTHR37298:SF1">
    <property type="entry name" value="UPF0111 PROTEIN YKAA"/>
    <property type="match status" value="1"/>
</dbReference>
<dbReference type="Gene3D" id="1.20.58.220">
    <property type="entry name" value="Phosphate transport system protein phou homolog 2, domain 2"/>
    <property type="match status" value="1"/>
</dbReference>
<dbReference type="InterPro" id="IPR052912">
    <property type="entry name" value="UPF0111_domain"/>
</dbReference>
<protein>
    <submittedName>
        <fullName evidence="2">DUF47 family protein</fullName>
    </submittedName>
</protein>
<comment type="similarity">
    <text evidence="1">Belongs to the UPF0111 family.</text>
</comment>
<evidence type="ECO:0000313" key="2">
    <source>
        <dbReference type="EMBL" id="HJB10902.1"/>
    </source>
</evidence>
<accession>A0A9D2LE09</accession>
<sequence length="207" mass="23239">MVQLFPQRVEKPMYHLFGELAELMVQAADAHSKVLGLGYRERMRVAPRLHDHSTRAEELCRRIATRLADSLITPYEAELLYDLALTIADTIDSMEHTAELLVLARIGTLPTALLEAGKGIERAAEITVVASWSLYRVRDLDDYYVQMRKLKRQGDRLTRQALGELYQRGGASTELLATHDVARAVSGTVALQERVGRLADLLRVKDA</sequence>
<proteinExistence type="inferred from homology"/>
<comment type="caution">
    <text evidence="2">The sequence shown here is derived from an EMBL/GenBank/DDBJ whole genome shotgun (WGS) entry which is preliminary data.</text>
</comment>
<dbReference type="Pfam" id="PF01865">
    <property type="entry name" value="PhoU_div"/>
    <property type="match status" value="1"/>
</dbReference>
<name>A0A9D2LE09_9MICO</name>
<evidence type="ECO:0000256" key="1">
    <source>
        <dbReference type="ARBA" id="ARBA00008591"/>
    </source>
</evidence>
<reference evidence="2" key="2">
    <citation type="submission" date="2021-04" db="EMBL/GenBank/DDBJ databases">
        <authorList>
            <person name="Gilroy R."/>
        </authorList>
    </citation>
    <scope>NUCLEOTIDE SEQUENCE</scope>
    <source>
        <strain evidence="2">ChiHjej13B12-24818</strain>
    </source>
</reference>
<dbReference type="InterPro" id="IPR038078">
    <property type="entry name" value="PhoU-like_sf"/>
</dbReference>
<dbReference type="Proteomes" id="UP000823823">
    <property type="component" value="Unassembled WGS sequence"/>
</dbReference>
<evidence type="ECO:0000313" key="3">
    <source>
        <dbReference type="Proteomes" id="UP000823823"/>
    </source>
</evidence>
<dbReference type="PANTHER" id="PTHR37298">
    <property type="entry name" value="UPF0111 PROTEIN YKAA"/>
    <property type="match status" value="1"/>
</dbReference>
<dbReference type="AlphaFoldDB" id="A0A9D2LE09"/>
<organism evidence="2 3">
    <name type="scientific">Candidatus Brachybacterium merdavium</name>
    <dbReference type="NCBI Taxonomy" id="2838513"/>
    <lineage>
        <taxon>Bacteria</taxon>
        <taxon>Bacillati</taxon>
        <taxon>Actinomycetota</taxon>
        <taxon>Actinomycetes</taxon>
        <taxon>Micrococcales</taxon>
        <taxon>Dermabacteraceae</taxon>
        <taxon>Brachybacterium</taxon>
    </lineage>
</organism>
<dbReference type="EMBL" id="DWZH01000081">
    <property type="protein sequence ID" value="HJB10902.1"/>
    <property type="molecule type" value="Genomic_DNA"/>
</dbReference>
<reference evidence="2" key="1">
    <citation type="journal article" date="2021" name="PeerJ">
        <title>Extensive microbial diversity within the chicken gut microbiome revealed by metagenomics and culture.</title>
        <authorList>
            <person name="Gilroy R."/>
            <person name="Ravi A."/>
            <person name="Getino M."/>
            <person name="Pursley I."/>
            <person name="Horton D.L."/>
            <person name="Alikhan N.F."/>
            <person name="Baker D."/>
            <person name="Gharbi K."/>
            <person name="Hall N."/>
            <person name="Watson M."/>
            <person name="Adriaenssens E.M."/>
            <person name="Foster-Nyarko E."/>
            <person name="Jarju S."/>
            <person name="Secka A."/>
            <person name="Antonio M."/>
            <person name="Oren A."/>
            <person name="Chaudhuri R.R."/>
            <person name="La Ragione R."/>
            <person name="Hildebrand F."/>
            <person name="Pallen M.J."/>
        </authorList>
    </citation>
    <scope>NUCLEOTIDE SEQUENCE</scope>
    <source>
        <strain evidence="2">ChiHjej13B12-24818</strain>
    </source>
</reference>
<dbReference type="InterPro" id="IPR018445">
    <property type="entry name" value="Put_Phosphate_transp_reg"/>
</dbReference>